<dbReference type="Pfam" id="PF01575">
    <property type="entry name" value="MaoC_dehydratas"/>
    <property type="match status" value="1"/>
</dbReference>
<name>A0A0C4YCP0_9BURK</name>
<gene>
    <name evidence="2" type="ORF">RR42_m2522</name>
</gene>
<dbReference type="EMBL" id="CP010536">
    <property type="protein sequence ID" value="AJG19914.1"/>
    <property type="molecule type" value="Genomic_DNA"/>
</dbReference>
<accession>A0A0C4YCP0</accession>
<sequence>MKASRPRVLTQEDFDRFASLSRDDNPIHCDPAFARTTHFGATVAHGMFLFSLLCAQMQRSNPRPVLPIAQTLMFPRPTFVGDGVAAVLVLNETPGRDRIALDTSVRCVQRGRNRMAVTDEQITAQGDAVLLVDASAQSLAEAQRQDAGEVAQSAGHLAGQPAGDRTLYHLSVGQEASAVRSFSAGDIDEYVSLTDDGNAFYTDPVFAHSRGFEGTIVPLPLLAGMFSDLLGTRLPGRGTGWMKQSLRLRSPARLGELLSASVRIVRLRADKDLVNLATVVTGDDGRVVLAGEALVLVRNLEDKRPLEAA</sequence>
<dbReference type="SUPFAM" id="SSF54637">
    <property type="entry name" value="Thioesterase/thiol ester dehydrase-isomerase"/>
    <property type="match status" value="2"/>
</dbReference>
<dbReference type="Gene3D" id="3.10.129.10">
    <property type="entry name" value="Hotdog Thioesterase"/>
    <property type="match status" value="2"/>
</dbReference>
<evidence type="ECO:0000313" key="3">
    <source>
        <dbReference type="Proteomes" id="UP000031843"/>
    </source>
</evidence>
<dbReference type="OrthoDB" id="9800237at2"/>
<keyword evidence="3" id="KW-1185">Reference proteome</keyword>
<dbReference type="InterPro" id="IPR002539">
    <property type="entry name" value="MaoC-like_dom"/>
</dbReference>
<dbReference type="InterPro" id="IPR050965">
    <property type="entry name" value="UPF0336/Enoyl-CoA_hydratase"/>
</dbReference>
<dbReference type="PANTHER" id="PTHR43437:SF3">
    <property type="entry name" value="HYDROXYACYL-THIOESTER DEHYDRATASE TYPE 2, MITOCHONDRIAL"/>
    <property type="match status" value="1"/>
</dbReference>
<dbReference type="Proteomes" id="UP000031843">
    <property type="component" value="Chromosome main"/>
</dbReference>
<dbReference type="RefSeq" id="WP_043347185.1">
    <property type="nucleotide sequence ID" value="NZ_CP010536.1"/>
</dbReference>
<organism evidence="2 3">
    <name type="scientific">Cupriavidus basilensis</name>
    <dbReference type="NCBI Taxonomy" id="68895"/>
    <lineage>
        <taxon>Bacteria</taxon>
        <taxon>Pseudomonadati</taxon>
        <taxon>Pseudomonadota</taxon>
        <taxon>Betaproteobacteria</taxon>
        <taxon>Burkholderiales</taxon>
        <taxon>Burkholderiaceae</taxon>
        <taxon>Cupriavidus</taxon>
    </lineage>
</organism>
<proteinExistence type="predicted"/>
<dbReference type="InterPro" id="IPR029069">
    <property type="entry name" value="HotDog_dom_sf"/>
</dbReference>
<evidence type="ECO:0000259" key="1">
    <source>
        <dbReference type="Pfam" id="PF01575"/>
    </source>
</evidence>
<protein>
    <submittedName>
        <fullName evidence="2">MaoC-like dehydratase</fullName>
    </submittedName>
</protein>
<dbReference type="GO" id="GO:0019171">
    <property type="term" value="F:(3R)-hydroxyacyl-[acyl-carrier-protein] dehydratase activity"/>
    <property type="evidence" value="ECO:0007669"/>
    <property type="project" value="TreeGrafter"/>
</dbReference>
<reference evidence="2 3" key="1">
    <citation type="journal article" date="2015" name="Genome Announc.">
        <title>Complete Genome Sequence of Cupriavidus basilensis 4G11, Isolated from the Oak Ridge Field Research Center Site.</title>
        <authorList>
            <person name="Ray J."/>
            <person name="Waters R.J."/>
            <person name="Skerker J.M."/>
            <person name="Kuehl J.V."/>
            <person name="Price M.N."/>
            <person name="Huang J."/>
            <person name="Chakraborty R."/>
            <person name="Arkin A.P."/>
            <person name="Deutschbauer A."/>
        </authorList>
    </citation>
    <scope>NUCLEOTIDE SEQUENCE [LARGE SCALE GENOMIC DNA]</scope>
    <source>
        <strain evidence="2">4G11</strain>
    </source>
</reference>
<evidence type="ECO:0000313" key="2">
    <source>
        <dbReference type="EMBL" id="AJG19914.1"/>
    </source>
</evidence>
<dbReference type="STRING" id="68895.RR42_m2522"/>
<dbReference type="PANTHER" id="PTHR43437">
    <property type="entry name" value="HYDROXYACYL-THIOESTER DEHYDRATASE TYPE 2, MITOCHONDRIAL-RELATED"/>
    <property type="match status" value="1"/>
</dbReference>
<dbReference type="AlphaFoldDB" id="A0A0C4YCP0"/>
<feature type="domain" description="MaoC-like" evidence="1">
    <location>
        <begin position="2"/>
        <end position="92"/>
    </location>
</feature>
<dbReference type="GO" id="GO:0006633">
    <property type="term" value="P:fatty acid biosynthetic process"/>
    <property type="evidence" value="ECO:0007669"/>
    <property type="project" value="TreeGrafter"/>
</dbReference>
<dbReference type="KEGG" id="cbw:RR42_m2522"/>